<protein>
    <submittedName>
        <fullName evidence="3">Uncharacterized protein</fullName>
    </submittedName>
</protein>
<reference evidence="3 4" key="1">
    <citation type="journal article" date="2013" name="PLoS Genet.">
        <title>The genome and development-dependent transcriptomes of Pyronema confluens: a window into fungal evolution.</title>
        <authorList>
            <person name="Traeger S."/>
            <person name="Altegoer F."/>
            <person name="Freitag M."/>
            <person name="Gabaldon T."/>
            <person name="Kempken F."/>
            <person name="Kumar A."/>
            <person name="Marcet-Houben M."/>
            <person name="Poggeler S."/>
            <person name="Stajich J.E."/>
            <person name="Nowrousian M."/>
        </authorList>
    </citation>
    <scope>NUCLEOTIDE SEQUENCE [LARGE SCALE GENOMIC DNA]</scope>
    <source>
        <strain evidence="4">CBS 100304</strain>
        <tissue evidence="3">Vegetative mycelium</tissue>
    </source>
</reference>
<feature type="transmembrane region" description="Helical" evidence="2">
    <location>
        <begin position="12"/>
        <end position="34"/>
    </location>
</feature>
<feature type="compositionally biased region" description="Polar residues" evidence="1">
    <location>
        <begin position="76"/>
        <end position="87"/>
    </location>
</feature>
<evidence type="ECO:0000313" key="3">
    <source>
        <dbReference type="EMBL" id="CCX31546.1"/>
    </source>
</evidence>
<dbReference type="Proteomes" id="UP000018144">
    <property type="component" value="Unassembled WGS sequence"/>
</dbReference>
<sequence>MPISSTWRSPRALAGGLFSGIFLLLTSLFGPFILRTIERRHLAAPPPTVVVDAKTEPSPAEIPEPPAKSSPEPVQNEISTERPTPNLYTVPPPELSHFMEFASQFPAPACMLPGPGLDTTGSQRIYKDAVNGQNRMVMEQHHDFGDGRRVRRKVVVYERV</sequence>
<keyword evidence="4" id="KW-1185">Reference proteome</keyword>
<evidence type="ECO:0000256" key="1">
    <source>
        <dbReference type="SAM" id="MobiDB-lite"/>
    </source>
</evidence>
<proteinExistence type="predicted"/>
<organism evidence="3 4">
    <name type="scientific">Pyronema omphalodes (strain CBS 100304)</name>
    <name type="common">Pyronema confluens</name>
    <dbReference type="NCBI Taxonomy" id="1076935"/>
    <lineage>
        <taxon>Eukaryota</taxon>
        <taxon>Fungi</taxon>
        <taxon>Dikarya</taxon>
        <taxon>Ascomycota</taxon>
        <taxon>Pezizomycotina</taxon>
        <taxon>Pezizomycetes</taxon>
        <taxon>Pezizales</taxon>
        <taxon>Pyronemataceae</taxon>
        <taxon>Pyronema</taxon>
    </lineage>
</organism>
<evidence type="ECO:0000313" key="4">
    <source>
        <dbReference type="Proteomes" id="UP000018144"/>
    </source>
</evidence>
<keyword evidence="2" id="KW-0472">Membrane</keyword>
<dbReference type="OrthoDB" id="5370454at2759"/>
<name>U4LUC8_PYROM</name>
<dbReference type="EMBL" id="HF935604">
    <property type="protein sequence ID" value="CCX31546.1"/>
    <property type="molecule type" value="Genomic_DNA"/>
</dbReference>
<feature type="region of interest" description="Disordered" evidence="1">
    <location>
        <begin position="48"/>
        <end position="90"/>
    </location>
</feature>
<gene>
    <name evidence="3" type="ORF">PCON_10895</name>
</gene>
<keyword evidence="2" id="KW-1133">Transmembrane helix</keyword>
<evidence type="ECO:0000256" key="2">
    <source>
        <dbReference type="SAM" id="Phobius"/>
    </source>
</evidence>
<dbReference type="AlphaFoldDB" id="U4LUC8"/>
<keyword evidence="2" id="KW-0812">Transmembrane</keyword>
<accession>U4LUC8</accession>